<dbReference type="KEGG" id="abo:ABO_2070"/>
<gene>
    <name evidence="3" type="ordered locus">ABO_2070</name>
</gene>
<dbReference type="InterPro" id="IPR014158">
    <property type="entry name" value="T4SS_VirB5"/>
</dbReference>
<dbReference type="InterPro" id="IPR023220">
    <property type="entry name" value="T4SS_VirB5-domain"/>
</dbReference>
<keyword evidence="2" id="KW-0732">Signal</keyword>
<dbReference type="SUPFAM" id="SSF101082">
    <property type="entry name" value="Typo IV secretion system protein TraC"/>
    <property type="match status" value="1"/>
</dbReference>
<evidence type="ECO:0000256" key="2">
    <source>
        <dbReference type="SAM" id="SignalP"/>
    </source>
</evidence>
<feature type="chain" id="PRO_5004178779" evidence="2">
    <location>
        <begin position="24"/>
        <end position="220"/>
    </location>
</feature>
<dbReference type="EMBL" id="AM286690">
    <property type="protein sequence ID" value="CAL17518.1"/>
    <property type="molecule type" value="Genomic_DNA"/>
</dbReference>
<dbReference type="AlphaFoldDB" id="Q0VMT0"/>
<sequence>MKRLTKWMLPALLAGSLSQQAMAGGVPVLDVAGLTQAIQQFQQMTMQYQQMIQQYNTLKDQLGNMQEQLQVQRDNLLAVTGENGYGSWGELPYDLESLDASLEQLMEDYGVAHSQADLSDYAAHKRQEKLAPLLTQAGTTQQLLERSQQRYSTLKQLIRKVDDAPNLKAATDLQARIAGEQAMLTNELINITLQQRQYEYEQALAVQQEKDAPRYRLFEE</sequence>
<dbReference type="RefSeq" id="WP_011589348.1">
    <property type="nucleotide sequence ID" value="NC_008260.1"/>
</dbReference>
<dbReference type="CDD" id="cd14262">
    <property type="entry name" value="VirB5_like"/>
    <property type="match status" value="1"/>
</dbReference>
<dbReference type="HOGENOM" id="CLU_109235_0_0_6"/>
<reference evidence="3 4" key="1">
    <citation type="journal article" date="2006" name="Nat. Biotechnol.">
        <title>Genome sequence of the ubiquitous hydrocarbon-degrading marine bacterium Alcanivorax borkumensis.</title>
        <authorList>
            <person name="Schneiker S."/>
            <person name="Martins dos Santos V.A.P."/>
            <person name="Bartels D."/>
            <person name="Bekel T."/>
            <person name="Brecht M."/>
            <person name="Buhrmester J."/>
            <person name="Chernikova T.N."/>
            <person name="Denaro R."/>
            <person name="Ferrer M."/>
            <person name="Gertler C."/>
            <person name="Goesmann A."/>
            <person name="Golyshina O.V."/>
            <person name="Kaminski F."/>
            <person name="Khachane A.N."/>
            <person name="Lang S."/>
            <person name="Linke B."/>
            <person name="McHardy A.C."/>
            <person name="Meyer F."/>
            <person name="Nechitaylo T."/>
            <person name="Puehler A."/>
            <person name="Regenhardt D."/>
            <person name="Rupp O."/>
            <person name="Sabirova J.S."/>
            <person name="Selbitschka W."/>
            <person name="Yakimov M.M."/>
            <person name="Timmis K.N."/>
            <person name="Vorhoelter F.-J."/>
            <person name="Weidner S."/>
            <person name="Kaiser O."/>
            <person name="Golyshin P.N."/>
        </authorList>
    </citation>
    <scope>NUCLEOTIDE SEQUENCE [LARGE SCALE GENOMIC DNA]</scope>
    <source>
        <strain evidence="4">ATCC 700651 / DSM 11573 / NCIMB 13689 / SK2</strain>
    </source>
</reference>
<dbReference type="Proteomes" id="UP000008871">
    <property type="component" value="Chromosome"/>
</dbReference>
<dbReference type="Pfam" id="PF07996">
    <property type="entry name" value="T4SS"/>
    <property type="match status" value="1"/>
</dbReference>
<keyword evidence="4" id="KW-1185">Reference proteome</keyword>
<keyword evidence="1" id="KW-0175">Coiled coil</keyword>
<accession>Q0VMT0</accession>
<dbReference type="eggNOG" id="COG5314">
    <property type="taxonomic scope" value="Bacteria"/>
</dbReference>
<feature type="coiled-coil region" evidence="1">
    <location>
        <begin position="41"/>
        <end position="75"/>
    </location>
</feature>
<dbReference type="OrthoDB" id="9780974at2"/>
<evidence type="ECO:0000313" key="4">
    <source>
        <dbReference type="Proteomes" id="UP000008871"/>
    </source>
</evidence>
<dbReference type="STRING" id="393595.ABO_2070"/>
<name>Q0VMT0_ALCBS</name>
<proteinExistence type="predicted"/>
<feature type="signal peptide" evidence="2">
    <location>
        <begin position="1"/>
        <end position="23"/>
    </location>
</feature>
<evidence type="ECO:0000313" key="3">
    <source>
        <dbReference type="EMBL" id="CAL17518.1"/>
    </source>
</evidence>
<protein>
    <submittedName>
        <fullName evidence="3">Uncharacterized protein</fullName>
    </submittedName>
</protein>
<organism evidence="3 4">
    <name type="scientific">Alcanivorax borkumensis (strain ATCC 700651 / DSM 11573 / NCIMB 13689 / SK2)</name>
    <dbReference type="NCBI Taxonomy" id="393595"/>
    <lineage>
        <taxon>Bacteria</taxon>
        <taxon>Pseudomonadati</taxon>
        <taxon>Pseudomonadota</taxon>
        <taxon>Gammaproteobacteria</taxon>
        <taxon>Oceanospirillales</taxon>
        <taxon>Alcanivoracaceae</taxon>
        <taxon>Alcanivorax</taxon>
    </lineage>
</organism>
<dbReference type="Gene3D" id="1.20.58.430">
    <property type="entry name" value="Type IV secretion system, VirB5-domain"/>
    <property type="match status" value="1"/>
</dbReference>
<evidence type="ECO:0000256" key="1">
    <source>
        <dbReference type="SAM" id="Coils"/>
    </source>
</evidence>